<dbReference type="GO" id="GO:0008270">
    <property type="term" value="F:zinc ion binding"/>
    <property type="evidence" value="ECO:0007669"/>
    <property type="project" value="UniProtKB-KW"/>
</dbReference>
<reference evidence="12" key="1">
    <citation type="submission" date="2023-04" db="EMBL/GenBank/DDBJ databases">
        <title>Candida boidinii NBRC 10035.</title>
        <authorList>
            <person name="Ichikawa N."/>
            <person name="Sato H."/>
            <person name="Tonouchi N."/>
        </authorList>
    </citation>
    <scope>NUCLEOTIDE SEQUENCE</scope>
    <source>
        <strain evidence="12">NBRC 10035</strain>
    </source>
</reference>
<keyword evidence="13" id="KW-1185">Reference proteome</keyword>
<dbReference type="EMBL" id="BSXN01000910">
    <property type="protein sequence ID" value="GME70503.1"/>
    <property type="molecule type" value="Genomic_DNA"/>
</dbReference>
<evidence type="ECO:0000313" key="13">
    <source>
        <dbReference type="Proteomes" id="UP001165120"/>
    </source>
</evidence>
<evidence type="ECO:0000256" key="3">
    <source>
        <dbReference type="ARBA" id="ARBA00022771"/>
    </source>
</evidence>
<gene>
    <name evidence="12" type="ORF">Cboi02_000285900</name>
</gene>
<comment type="subcellular location">
    <subcellularLocation>
        <location evidence="1 10">Nucleus</location>
    </subcellularLocation>
</comment>
<comment type="similarity">
    <text evidence="10">Belongs to the SGF11 family.</text>
</comment>
<evidence type="ECO:0000256" key="11">
    <source>
        <dbReference type="SAM" id="MobiDB-lite"/>
    </source>
</evidence>
<evidence type="ECO:0000313" key="12">
    <source>
        <dbReference type="EMBL" id="GME70503.1"/>
    </source>
</evidence>
<feature type="compositionally biased region" description="Polar residues" evidence="11">
    <location>
        <begin position="130"/>
        <end position="142"/>
    </location>
</feature>
<comment type="function">
    <text evidence="10">Functions as component of the transcription regulatory histone acetylation (HAT) complex SAGA. At the promoters, SAGA is required for recruitment of the basal transcription machinery. It influences RNA polymerase II transcriptional activity through different activities such as TBP interaction and promoter selectivity, interaction with transcription activators, and chromatin modification through histone acetylation and deubiquitination. SAGA acetylates nucleosomal histone H3 to some extent (to form H3K9ac, H3K14ac, H3K18ac and H3K23ac). SAGA interacts with DNA via upstream activating sequences (UASs). Involved in transcriptional regulation of a subset of SAGA-regulated genes. Within the SAGA complex, participates in a subcomplex, that specifically deubiquitinates histones H2B.</text>
</comment>
<evidence type="ECO:0000256" key="8">
    <source>
        <dbReference type="ARBA" id="ARBA00023163"/>
    </source>
</evidence>
<evidence type="ECO:0000256" key="1">
    <source>
        <dbReference type="ARBA" id="ARBA00004123"/>
    </source>
</evidence>
<protein>
    <recommendedName>
        <fullName evidence="10">SAGA-associated factor 11</fullName>
    </recommendedName>
</protein>
<accession>A0A9W6T0S3</accession>
<evidence type="ECO:0000256" key="4">
    <source>
        <dbReference type="ARBA" id="ARBA00022833"/>
    </source>
</evidence>
<keyword evidence="6" id="KW-0805">Transcription regulation</keyword>
<feature type="compositionally biased region" description="Gly residues" evidence="11">
    <location>
        <begin position="110"/>
        <end position="125"/>
    </location>
</feature>
<keyword evidence="7 10" id="KW-0010">Activator</keyword>
<dbReference type="InterPro" id="IPR013246">
    <property type="entry name" value="SAGA_su_Sgf11"/>
</dbReference>
<dbReference type="Proteomes" id="UP001165120">
    <property type="component" value="Unassembled WGS sequence"/>
</dbReference>
<proteinExistence type="inferred from homology"/>
<evidence type="ECO:0000256" key="7">
    <source>
        <dbReference type="ARBA" id="ARBA00023159"/>
    </source>
</evidence>
<evidence type="ECO:0000256" key="10">
    <source>
        <dbReference type="RuleBase" id="RU261113"/>
    </source>
</evidence>
<evidence type="ECO:0000256" key="6">
    <source>
        <dbReference type="ARBA" id="ARBA00023015"/>
    </source>
</evidence>
<organism evidence="12 13">
    <name type="scientific">Candida boidinii</name>
    <name type="common">Yeast</name>
    <dbReference type="NCBI Taxonomy" id="5477"/>
    <lineage>
        <taxon>Eukaryota</taxon>
        <taxon>Fungi</taxon>
        <taxon>Dikarya</taxon>
        <taxon>Ascomycota</taxon>
        <taxon>Saccharomycotina</taxon>
        <taxon>Pichiomycetes</taxon>
        <taxon>Pichiales</taxon>
        <taxon>Pichiaceae</taxon>
        <taxon>Ogataea</taxon>
        <taxon>Ogataea/Candida clade</taxon>
    </lineage>
</organism>
<sequence>MKASSTSTSSTNSNGPLTYSTVATSILEEMIIPMIHEIVAVSMLNEQTIRDRYGKSDNPIYIDTRNPIGNDEDALNGNGEGTNIGNNGGNGINGSNNNNSGDRVKRLKNGNGGSSSNGNGNGYNDGGSSTPSAVNSAHNSPQPGAPDIGRFQFVANGRDIYSNARQQRYMNGNANGNGSNSGSGNGNGSGQSTGQSNGQADGGVESRYMGVSDSVSGMANVNALSAVSMTSSNNASEIYFSCSNCNRKIAGSRFASHIDRCLGGRTRK</sequence>
<feature type="compositionally biased region" description="Gly residues" evidence="11">
    <location>
        <begin position="78"/>
        <end position="92"/>
    </location>
</feature>
<comment type="caution">
    <text evidence="12">The sequence shown here is derived from an EMBL/GenBank/DDBJ whole genome shotgun (WGS) entry which is preliminary data.</text>
</comment>
<dbReference type="Pfam" id="PF08209">
    <property type="entry name" value="Sgf11"/>
    <property type="match status" value="1"/>
</dbReference>
<comment type="subunit">
    <text evidence="10">Component of the 1.8 MDa SAGA transcription coactivator-HAT complex. SAGA is built of 5 distinct domains with specialized functions. Within the SAGA complex, SUS1, SGF11, SGF73 and UBP8 form an additional subcomplex of SAGA called the DUB module (deubiquitination module). Interacts directly with SGF73, SUS1 and UBP8.</text>
</comment>
<dbReference type="GO" id="GO:0005634">
    <property type="term" value="C:nucleus"/>
    <property type="evidence" value="ECO:0007669"/>
    <property type="project" value="UniProtKB-SubCell"/>
</dbReference>
<evidence type="ECO:0000256" key="2">
    <source>
        <dbReference type="ARBA" id="ARBA00022723"/>
    </source>
</evidence>
<feature type="region of interest" description="Disordered" evidence="11">
    <location>
        <begin position="169"/>
        <end position="208"/>
    </location>
</feature>
<feature type="compositionally biased region" description="Gly residues" evidence="11">
    <location>
        <begin position="179"/>
        <end position="191"/>
    </location>
</feature>
<dbReference type="Gene3D" id="3.30.160.60">
    <property type="entry name" value="Classic Zinc Finger"/>
    <property type="match status" value="1"/>
</dbReference>
<dbReference type="AlphaFoldDB" id="A0A9W6T0S3"/>
<keyword evidence="2" id="KW-0479">Metal-binding</keyword>
<dbReference type="GO" id="GO:0006325">
    <property type="term" value="P:chromatin organization"/>
    <property type="evidence" value="ECO:0007669"/>
    <property type="project" value="UniProtKB-KW"/>
</dbReference>
<name>A0A9W6T0S3_CANBO</name>
<keyword evidence="9" id="KW-0539">Nucleus</keyword>
<evidence type="ECO:0000256" key="9">
    <source>
        <dbReference type="ARBA" id="ARBA00023242"/>
    </source>
</evidence>
<evidence type="ECO:0000256" key="5">
    <source>
        <dbReference type="ARBA" id="ARBA00022853"/>
    </source>
</evidence>
<dbReference type="GO" id="GO:0070461">
    <property type="term" value="C:SAGA-type complex"/>
    <property type="evidence" value="ECO:0007669"/>
    <property type="project" value="UniProtKB-ARBA"/>
</dbReference>
<keyword evidence="3" id="KW-0863">Zinc-finger</keyword>
<keyword evidence="5" id="KW-0156">Chromatin regulator</keyword>
<feature type="region of interest" description="Disordered" evidence="11">
    <location>
        <begin position="54"/>
        <end position="150"/>
    </location>
</feature>
<keyword evidence="8" id="KW-0804">Transcription</keyword>
<keyword evidence="4" id="KW-0862">Zinc</keyword>